<dbReference type="EMBL" id="RHPO01000014">
    <property type="protein sequence ID" value="RRT91568.1"/>
    <property type="molecule type" value="Genomic_DNA"/>
</dbReference>
<dbReference type="Proteomes" id="UP000267844">
    <property type="component" value="Unassembled WGS sequence"/>
</dbReference>
<accession>A0A3R8ST47</accession>
<proteinExistence type="predicted"/>
<comment type="caution">
    <text evidence="1">The sequence shown here is derived from an EMBL/GenBank/DDBJ whole genome shotgun (WGS) entry which is preliminary data.</text>
</comment>
<protein>
    <submittedName>
        <fullName evidence="1">GLPGLI family protein</fullName>
    </submittedName>
</protein>
<gene>
    <name evidence="1" type="ORF">EGI89_08305</name>
</gene>
<dbReference type="NCBIfam" id="TIGR01200">
    <property type="entry name" value="GLPGLI"/>
    <property type="match status" value="1"/>
</dbReference>
<dbReference type="InterPro" id="IPR005901">
    <property type="entry name" value="GLPGLI"/>
</dbReference>
<name>A0A3R8ST47_9FLAO</name>
<evidence type="ECO:0000313" key="1">
    <source>
        <dbReference type="EMBL" id="RRT91568.1"/>
    </source>
</evidence>
<evidence type="ECO:0000313" key="2">
    <source>
        <dbReference type="Proteomes" id="UP000267844"/>
    </source>
</evidence>
<dbReference type="AlphaFoldDB" id="A0A3R8ST47"/>
<reference evidence="1 2" key="1">
    <citation type="submission" date="2018-10" db="EMBL/GenBank/DDBJ databases">
        <title>Transmission dynamics of multidrug resistant bacteria on intensive care unit surfaces.</title>
        <authorList>
            <person name="D'Souza A.W."/>
            <person name="Potter R.F."/>
            <person name="Wallace M."/>
            <person name="Shupe A."/>
            <person name="Patel S."/>
            <person name="Sun S."/>
            <person name="Gul D."/>
            <person name="Kwon J.H."/>
            <person name="Andleeb S."/>
            <person name="Burnham C.-A.D."/>
            <person name="Dantas G."/>
        </authorList>
    </citation>
    <scope>NUCLEOTIDE SEQUENCE [LARGE SCALE GENOMIC DNA]</scope>
    <source>
        <strain evidence="1 2">WF_348</strain>
    </source>
</reference>
<dbReference type="RefSeq" id="WP_125349829.1">
    <property type="nucleotide sequence ID" value="NZ_RHPN01000014.1"/>
</dbReference>
<organism evidence="1 2">
    <name type="scientific">Empedobacter falsenii</name>
    <dbReference type="NCBI Taxonomy" id="343874"/>
    <lineage>
        <taxon>Bacteria</taxon>
        <taxon>Pseudomonadati</taxon>
        <taxon>Bacteroidota</taxon>
        <taxon>Flavobacteriia</taxon>
        <taxon>Flavobacteriales</taxon>
        <taxon>Weeksellaceae</taxon>
        <taxon>Empedobacter</taxon>
    </lineage>
</organism>
<dbReference type="Pfam" id="PF22252">
    <property type="entry name" value="PNGase_F-II_N"/>
    <property type="match status" value="1"/>
</dbReference>
<sequence>MKNIFTLFFCLTFYVINAQENLRIEYEFRNEFDYQNASDTKSRDMYKNSNDNRLYFELITSKDESTFNKIDRVDNSQNKSGMSISFVSGPGGFFYKNLKDNNSLSEINFNGKNLLIYDSIPQYKWILKKENSKILGFDVKKAILQESENTIVEAWYAPKLNYKNGPTNYGGLPGVILKIILNNKEGNQLNKQIYVVTKVEVSDKFKINKPTKGKQITQSDFEKMVEEENRKFN</sequence>